<feature type="chain" id="PRO_5015782955" evidence="2">
    <location>
        <begin position="29"/>
        <end position="185"/>
    </location>
</feature>
<evidence type="ECO:0000313" key="4">
    <source>
        <dbReference type="Proteomes" id="UP000240009"/>
    </source>
</evidence>
<proteinExistence type="predicted"/>
<evidence type="ECO:0000256" key="2">
    <source>
        <dbReference type="SAM" id="SignalP"/>
    </source>
</evidence>
<dbReference type="OrthoDB" id="9955690at2"/>
<reference evidence="3 4" key="1">
    <citation type="submission" date="2018-02" db="EMBL/GenBank/DDBJ databases">
        <title>Comparative genomes isolates from brazilian mangrove.</title>
        <authorList>
            <person name="Araujo J.E."/>
            <person name="Taketani R.G."/>
            <person name="Silva M.C.P."/>
            <person name="Loureco M.V."/>
            <person name="Andreote F.D."/>
        </authorList>
    </citation>
    <scope>NUCLEOTIDE SEQUENCE [LARGE SCALE GENOMIC DNA]</scope>
    <source>
        <strain evidence="3 4">HEX-2 MGV</strain>
    </source>
</reference>
<comment type="caution">
    <text evidence="3">The sequence shown here is derived from an EMBL/GenBank/DDBJ whole genome shotgun (WGS) entry which is preliminary data.</text>
</comment>
<evidence type="ECO:0000313" key="3">
    <source>
        <dbReference type="EMBL" id="PQO25662.1"/>
    </source>
</evidence>
<dbReference type="AlphaFoldDB" id="A0A2S8F0G2"/>
<keyword evidence="2" id="KW-0732">Signal</keyword>
<gene>
    <name evidence="3" type="ORF">C5Y96_22845</name>
</gene>
<sequence length="185" mass="20707">MINLRNHGPALVFACCLFLVAFSDHVAADEPAAKLTDEEKLALIIAGKDELPRGERIKDFASEGEIDAVGRLVTIGKTVYFKTADQSFIPEGKRFPYPELFLELHLSENHAYAPLVQQNITRRGRALYDGPLRIQGNWAYEGAYHFFGVVWVDAASKVTTSPETDWSPWLKKRNARAKSTKPSSQ</sequence>
<organism evidence="3 4">
    <name type="scientific">Blastopirellula marina</name>
    <dbReference type="NCBI Taxonomy" id="124"/>
    <lineage>
        <taxon>Bacteria</taxon>
        <taxon>Pseudomonadati</taxon>
        <taxon>Planctomycetota</taxon>
        <taxon>Planctomycetia</taxon>
        <taxon>Pirellulales</taxon>
        <taxon>Pirellulaceae</taxon>
        <taxon>Blastopirellula</taxon>
    </lineage>
</organism>
<accession>A0A2S8F0G2</accession>
<name>A0A2S8F0G2_9BACT</name>
<protein>
    <submittedName>
        <fullName evidence="3">Uncharacterized protein</fullName>
    </submittedName>
</protein>
<feature type="signal peptide" evidence="2">
    <location>
        <begin position="1"/>
        <end position="28"/>
    </location>
</feature>
<dbReference type="EMBL" id="PUIA01000074">
    <property type="protein sequence ID" value="PQO25662.1"/>
    <property type="molecule type" value="Genomic_DNA"/>
</dbReference>
<evidence type="ECO:0000256" key="1">
    <source>
        <dbReference type="SAM" id="MobiDB-lite"/>
    </source>
</evidence>
<dbReference type="Proteomes" id="UP000240009">
    <property type="component" value="Unassembled WGS sequence"/>
</dbReference>
<dbReference type="RefSeq" id="WP_105358274.1">
    <property type="nucleotide sequence ID" value="NZ_PUIA01000074.1"/>
</dbReference>
<feature type="region of interest" description="Disordered" evidence="1">
    <location>
        <begin position="161"/>
        <end position="185"/>
    </location>
</feature>
<feature type="compositionally biased region" description="Basic residues" evidence="1">
    <location>
        <begin position="170"/>
        <end position="179"/>
    </location>
</feature>